<comment type="caution">
    <text evidence="1">The sequence shown here is derived from an EMBL/GenBank/DDBJ whole genome shotgun (WGS) entry which is preliminary data.</text>
</comment>
<protein>
    <submittedName>
        <fullName evidence="1">Uncharacterized protein</fullName>
    </submittedName>
</protein>
<proteinExistence type="predicted"/>
<dbReference type="EMBL" id="MU154815">
    <property type="protein sequence ID" value="KAF9487123.1"/>
    <property type="molecule type" value="Genomic_DNA"/>
</dbReference>
<evidence type="ECO:0000313" key="1">
    <source>
        <dbReference type="EMBL" id="KAF9487123.1"/>
    </source>
</evidence>
<evidence type="ECO:0000313" key="2">
    <source>
        <dbReference type="Proteomes" id="UP000807025"/>
    </source>
</evidence>
<gene>
    <name evidence="1" type="ORF">BDN71DRAFT_1594629</name>
</gene>
<reference evidence="1" key="1">
    <citation type="submission" date="2020-11" db="EMBL/GenBank/DDBJ databases">
        <authorList>
            <consortium name="DOE Joint Genome Institute"/>
            <person name="Ahrendt S."/>
            <person name="Riley R."/>
            <person name="Andreopoulos W."/>
            <person name="Labutti K."/>
            <person name="Pangilinan J."/>
            <person name="Ruiz-Duenas F.J."/>
            <person name="Barrasa J.M."/>
            <person name="Sanchez-Garcia M."/>
            <person name="Camarero S."/>
            <person name="Miyauchi S."/>
            <person name="Serrano A."/>
            <person name="Linde D."/>
            <person name="Babiker R."/>
            <person name="Drula E."/>
            <person name="Ayuso-Fernandez I."/>
            <person name="Pacheco R."/>
            <person name="Padilla G."/>
            <person name="Ferreira P."/>
            <person name="Barriuso J."/>
            <person name="Kellner H."/>
            <person name="Castanera R."/>
            <person name="Alfaro M."/>
            <person name="Ramirez L."/>
            <person name="Pisabarro A.G."/>
            <person name="Kuo A."/>
            <person name="Tritt A."/>
            <person name="Lipzen A."/>
            <person name="He G."/>
            <person name="Yan M."/>
            <person name="Ng V."/>
            <person name="Cullen D."/>
            <person name="Martin F."/>
            <person name="Rosso M.-N."/>
            <person name="Henrissat B."/>
            <person name="Hibbett D."/>
            <person name="Martinez A.T."/>
            <person name="Grigoriev I.V."/>
        </authorList>
    </citation>
    <scope>NUCLEOTIDE SEQUENCE</scope>
    <source>
        <strain evidence="1">ATCC 90797</strain>
    </source>
</reference>
<sequence>MTPDYCLVAPPLDHAQVRKVWCTATFILVEAYAAGTLYTMNNEILRCRAEYHLGWFPNSLESAQARTTIFQTRCNVLSRIDEAAASVAIRYAVLGLALDYLSQP</sequence>
<organism evidence="1 2">
    <name type="scientific">Pleurotus eryngii</name>
    <name type="common">Boletus of the steppes</name>
    <dbReference type="NCBI Taxonomy" id="5323"/>
    <lineage>
        <taxon>Eukaryota</taxon>
        <taxon>Fungi</taxon>
        <taxon>Dikarya</taxon>
        <taxon>Basidiomycota</taxon>
        <taxon>Agaricomycotina</taxon>
        <taxon>Agaricomycetes</taxon>
        <taxon>Agaricomycetidae</taxon>
        <taxon>Agaricales</taxon>
        <taxon>Pleurotineae</taxon>
        <taxon>Pleurotaceae</taxon>
        <taxon>Pleurotus</taxon>
    </lineage>
</organism>
<accession>A0A9P5ZHC9</accession>
<dbReference type="OrthoDB" id="10406674at2759"/>
<name>A0A9P5ZHC9_PLEER</name>
<keyword evidence="2" id="KW-1185">Reference proteome</keyword>
<dbReference type="AlphaFoldDB" id="A0A9P5ZHC9"/>
<dbReference type="Proteomes" id="UP000807025">
    <property type="component" value="Unassembled WGS sequence"/>
</dbReference>